<dbReference type="InterPro" id="IPR001610">
    <property type="entry name" value="PAC"/>
</dbReference>
<keyword evidence="19" id="KW-1185">Reference proteome</keyword>
<dbReference type="Gene3D" id="2.10.70.100">
    <property type="match status" value="1"/>
</dbReference>
<dbReference type="Pfam" id="PF08447">
    <property type="entry name" value="PAS_3"/>
    <property type="match status" value="1"/>
</dbReference>
<dbReference type="Pfam" id="PF07228">
    <property type="entry name" value="SpoIIE"/>
    <property type="match status" value="1"/>
</dbReference>
<dbReference type="RefSeq" id="WP_050364659.1">
    <property type="nucleotide sequence ID" value="NZ_CP134822.1"/>
</dbReference>
<dbReference type="GO" id="GO:0016301">
    <property type="term" value="F:kinase activity"/>
    <property type="evidence" value="ECO:0007669"/>
    <property type="project" value="UniProtKB-KW"/>
</dbReference>
<dbReference type="GO" id="GO:0004722">
    <property type="term" value="F:protein serine/threonine phosphatase activity"/>
    <property type="evidence" value="ECO:0007669"/>
    <property type="project" value="UniProtKB-EC"/>
</dbReference>
<evidence type="ECO:0000256" key="2">
    <source>
        <dbReference type="ARBA" id="ARBA00022553"/>
    </source>
</evidence>
<dbReference type="CDD" id="cd16936">
    <property type="entry name" value="HATPase_RsbW-like"/>
    <property type="match status" value="1"/>
</dbReference>
<dbReference type="Proteomes" id="UP000028058">
    <property type="component" value="Unassembled WGS sequence"/>
</dbReference>
<evidence type="ECO:0000256" key="9">
    <source>
        <dbReference type="ARBA" id="ARBA00022842"/>
    </source>
</evidence>
<dbReference type="CDD" id="cd00130">
    <property type="entry name" value="PAS"/>
    <property type="match status" value="1"/>
</dbReference>
<evidence type="ECO:0000256" key="4">
    <source>
        <dbReference type="ARBA" id="ARBA00022723"/>
    </source>
</evidence>
<dbReference type="SMART" id="SM00331">
    <property type="entry name" value="PP2C_SIG"/>
    <property type="match status" value="1"/>
</dbReference>
<dbReference type="EC" id="3.1.3.16" evidence="1"/>
<dbReference type="AlphaFoldDB" id="A0A3R7HYG2"/>
<dbReference type="FunFam" id="3.60.40.10:FF:000005">
    <property type="entry name" value="Serine/threonine protein phosphatase"/>
    <property type="match status" value="1"/>
</dbReference>
<comment type="catalytic activity">
    <reaction evidence="12">
        <text>O-phospho-L-seryl-[protein] + H2O = L-seryl-[protein] + phosphate</text>
        <dbReference type="Rhea" id="RHEA:20629"/>
        <dbReference type="Rhea" id="RHEA-COMP:9863"/>
        <dbReference type="Rhea" id="RHEA-COMP:11604"/>
        <dbReference type="ChEBI" id="CHEBI:15377"/>
        <dbReference type="ChEBI" id="CHEBI:29999"/>
        <dbReference type="ChEBI" id="CHEBI:43474"/>
        <dbReference type="ChEBI" id="CHEBI:83421"/>
        <dbReference type="EC" id="3.1.3.16"/>
    </reaction>
</comment>
<evidence type="ECO:0000256" key="16">
    <source>
        <dbReference type="SAM" id="MobiDB-lite"/>
    </source>
</evidence>
<dbReference type="InterPro" id="IPR036890">
    <property type="entry name" value="HATPase_C_sf"/>
</dbReference>
<dbReference type="InterPro" id="IPR001932">
    <property type="entry name" value="PPM-type_phosphatase-like_dom"/>
</dbReference>
<dbReference type="SUPFAM" id="SSF81606">
    <property type="entry name" value="PP2C-like"/>
    <property type="match status" value="1"/>
</dbReference>
<evidence type="ECO:0000256" key="11">
    <source>
        <dbReference type="ARBA" id="ARBA00023211"/>
    </source>
</evidence>
<dbReference type="SUPFAM" id="SSF55781">
    <property type="entry name" value="GAF domain-like"/>
    <property type="match status" value="1"/>
</dbReference>
<keyword evidence="11" id="KW-0464">Manganese</keyword>
<comment type="caution">
    <text evidence="18">The sequence shown here is derived from an EMBL/GenBank/DDBJ whole genome shotgun (WGS) entry which is preliminary data.</text>
</comment>
<keyword evidence="5" id="KW-0547">Nucleotide-binding</keyword>
<dbReference type="SMART" id="SM00086">
    <property type="entry name" value="PAC"/>
    <property type="match status" value="1"/>
</dbReference>
<sequence length="691" mass="75216">MAEPDAAPRTGPPGGNSRLPPDTARNLALNRIGLFEWDLESGRMQMDRVALDLFDLRPEEYPGNAEALISRLSQEESDRIDAVVDDALAKGREAHGTYFRVRRRDGSLRWAHGQGHFLYDGAGKPRRIAGIVRDATQELTSAVERGAVEVGHRPPGIGIEMTAAALSRALTVRDVIEVLESIGGGLGAESPVTLMLGLVEGSRLHLITRGRIRAESTPEYSALHNEDPMCEVVRTGELRLIGSRQEFAERYPRLWPHLEPVEFGSAAYLPLVAQSRTLGVIGILFREEVPFTPEDRGSYVGFSTTLAQSLQRAMLFDHEHEVAEGLQQTMLPRIPAVPGAEVAVRYRAARLRRELGGDWYDLIPLPGGKVGAVVGDVTGHDIKAAAVMGQLRIALRAYAAEGHSAATVMARASVFLDELGSDRFATCLYAEADPLAGELRIVRAGHLDPLLRQADGTCRPLPVAGGLPLGLSAEFDALEYPVTPVELGADETLVLYTDGLIEQPGTDLDEGRKELVQALTSGPYDLEELADHLPRALGDRIGDDDTALLLLRRVGHPEPHLRRRLHQHVAPADPESLATARHMLREAVRAWGVTERADDIELVADELITNSLLHTDGGAVVTVLMLPGPERRLRLEVQDRSSGWPRRREPGDASTSGRGLLLVDMLTDVWGVESRGPGKAVWGEFGQASGR</sequence>
<dbReference type="EMBL" id="JNAD02000011">
    <property type="protein sequence ID" value="RKM93316.1"/>
    <property type="molecule type" value="Genomic_DNA"/>
</dbReference>
<dbReference type="InterPro" id="IPR036457">
    <property type="entry name" value="PPM-type-like_dom_sf"/>
</dbReference>
<dbReference type="InterPro" id="IPR000014">
    <property type="entry name" value="PAS"/>
</dbReference>
<dbReference type="InterPro" id="IPR035965">
    <property type="entry name" value="PAS-like_dom_sf"/>
</dbReference>
<feature type="domain" description="PAC" evidence="17">
    <location>
        <begin position="95"/>
        <end position="147"/>
    </location>
</feature>
<evidence type="ECO:0000256" key="5">
    <source>
        <dbReference type="ARBA" id="ARBA00022741"/>
    </source>
</evidence>
<dbReference type="InterPro" id="IPR013655">
    <property type="entry name" value="PAS_fold_3"/>
</dbReference>
<evidence type="ECO:0000256" key="8">
    <source>
        <dbReference type="ARBA" id="ARBA00022840"/>
    </source>
</evidence>
<keyword evidence="10" id="KW-0904">Protein phosphatase</keyword>
<dbReference type="Gene3D" id="3.60.40.10">
    <property type="entry name" value="PPM-type phosphatase domain"/>
    <property type="match status" value="1"/>
</dbReference>
<dbReference type="SUPFAM" id="SSF55874">
    <property type="entry name" value="ATPase domain of HSP90 chaperone/DNA topoisomerase II/histidine kinase"/>
    <property type="match status" value="1"/>
</dbReference>
<organism evidence="18 19">
    <name type="scientific">Streptomyces xinghaiensis</name>
    <dbReference type="NCBI Taxonomy" id="1038928"/>
    <lineage>
        <taxon>Bacteria</taxon>
        <taxon>Bacillati</taxon>
        <taxon>Actinomycetota</taxon>
        <taxon>Actinomycetes</taxon>
        <taxon>Kitasatosporales</taxon>
        <taxon>Streptomycetaceae</taxon>
        <taxon>Streptomyces</taxon>
    </lineage>
</organism>
<name>A0A3R7HYG2_9ACTN</name>
<comment type="function">
    <text evidence="13">Primarily acts as an independent SigF regulator that is sensitive to the osmosensory signal, mediating the cross talk of PknD with the SigF regulon. Possesses both phosphatase and kinase activities. The kinase domain functions as a classic anti-sigma factor-like kinase to phosphorylate the anti-anti-sigma factor domain at the canonical regulatory site, and the phosphatase domain antagonizes this activity.</text>
</comment>
<evidence type="ECO:0000256" key="3">
    <source>
        <dbReference type="ARBA" id="ARBA00022679"/>
    </source>
</evidence>
<evidence type="ECO:0000256" key="15">
    <source>
        <dbReference type="ARBA" id="ARBA00081350"/>
    </source>
</evidence>
<dbReference type="Gene3D" id="3.30.450.20">
    <property type="entry name" value="PAS domain"/>
    <property type="match status" value="1"/>
</dbReference>
<evidence type="ECO:0000256" key="10">
    <source>
        <dbReference type="ARBA" id="ARBA00022912"/>
    </source>
</evidence>
<evidence type="ECO:0000256" key="6">
    <source>
        <dbReference type="ARBA" id="ARBA00022777"/>
    </source>
</evidence>
<protein>
    <recommendedName>
        <fullName evidence="1">protein-serine/threonine phosphatase</fullName>
        <ecNumber evidence="1">3.1.3.16</ecNumber>
    </recommendedName>
    <alternativeName>
        <fullName evidence="15">Protein-serine/threonine phosphatase</fullName>
    </alternativeName>
    <alternativeName>
        <fullName evidence="14">Serine/threonine-protein kinase</fullName>
    </alternativeName>
</protein>
<evidence type="ECO:0000256" key="14">
    <source>
        <dbReference type="ARBA" id="ARBA00075117"/>
    </source>
</evidence>
<dbReference type="InterPro" id="IPR000700">
    <property type="entry name" value="PAS-assoc_C"/>
</dbReference>
<keyword evidence="9" id="KW-0460">Magnesium</keyword>
<dbReference type="OrthoDB" id="118142at2"/>
<keyword evidence="6" id="KW-0418">Kinase</keyword>
<dbReference type="Gene3D" id="3.30.450.40">
    <property type="match status" value="1"/>
</dbReference>
<reference evidence="18 19" key="1">
    <citation type="journal article" date="2014" name="Genome Announc.">
        <title>Draft Genome Sequence of Streptomyces fradiae ATCC 19609, a Strain Highly Sensitive to Antibiotics.</title>
        <authorList>
            <person name="Bekker O.B."/>
            <person name="Klimina K.M."/>
            <person name="Vatlin A.A."/>
            <person name="Zakharevich N.V."/>
            <person name="Kasianov A.S."/>
            <person name="Danilenko V.N."/>
        </authorList>
    </citation>
    <scope>NUCLEOTIDE SEQUENCE [LARGE SCALE GENOMIC DNA]</scope>
    <source>
        <strain evidence="18 19">ATCC 19609</strain>
    </source>
</reference>
<evidence type="ECO:0000313" key="18">
    <source>
        <dbReference type="EMBL" id="RKM93316.1"/>
    </source>
</evidence>
<dbReference type="InterPro" id="IPR003594">
    <property type="entry name" value="HATPase_dom"/>
</dbReference>
<dbReference type="GO" id="GO:0005524">
    <property type="term" value="F:ATP binding"/>
    <property type="evidence" value="ECO:0007669"/>
    <property type="project" value="UniProtKB-KW"/>
</dbReference>
<evidence type="ECO:0000259" key="17">
    <source>
        <dbReference type="PROSITE" id="PS50113"/>
    </source>
</evidence>
<dbReference type="PANTHER" id="PTHR43156:SF2">
    <property type="entry name" value="STAGE II SPORULATION PROTEIN E"/>
    <property type="match status" value="1"/>
</dbReference>
<evidence type="ECO:0000256" key="12">
    <source>
        <dbReference type="ARBA" id="ARBA00047761"/>
    </source>
</evidence>
<dbReference type="InterPro" id="IPR052016">
    <property type="entry name" value="Bact_Sigma-Reg"/>
</dbReference>
<dbReference type="SUPFAM" id="SSF55785">
    <property type="entry name" value="PYP-like sensor domain (PAS domain)"/>
    <property type="match status" value="1"/>
</dbReference>
<keyword evidence="2" id="KW-0597">Phosphoprotein</keyword>
<keyword evidence="7" id="KW-0378">Hydrolase</keyword>
<gene>
    <name evidence="18" type="ORF">SFRA_022805</name>
</gene>
<keyword evidence="3" id="KW-0808">Transferase</keyword>
<dbReference type="GO" id="GO:0046872">
    <property type="term" value="F:metal ion binding"/>
    <property type="evidence" value="ECO:0007669"/>
    <property type="project" value="UniProtKB-KW"/>
</dbReference>
<dbReference type="PROSITE" id="PS50113">
    <property type="entry name" value="PAC"/>
    <property type="match status" value="1"/>
</dbReference>
<dbReference type="Gene3D" id="3.30.565.10">
    <property type="entry name" value="Histidine kinase-like ATPase, C-terminal domain"/>
    <property type="match status" value="1"/>
</dbReference>
<evidence type="ECO:0000256" key="1">
    <source>
        <dbReference type="ARBA" id="ARBA00013081"/>
    </source>
</evidence>
<dbReference type="NCBIfam" id="TIGR00229">
    <property type="entry name" value="sensory_box"/>
    <property type="match status" value="1"/>
</dbReference>
<evidence type="ECO:0000256" key="13">
    <source>
        <dbReference type="ARBA" id="ARBA00056274"/>
    </source>
</evidence>
<feature type="region of interest" description="Disordered" evidence="16">
    <location>
        <begin position="638"/>
        <end position="657"/>
    </location>
</feature>
<accession>A0A3R7HYG2</accession>
<proteinExistence type="predicted"/>
<keyword evidence="4" id="KW-0479">Metal-binding</keyword>
<dbReference type="PANTHER" id="PTHR43156">
    <property type="entry name" value="STAGE II SPORULATION PROTEIN E-RELATED"/>
    <property type="match status" value="1"/>
</dbReference>
<evidence type="ECO:0000256" key="7">
    <source>
        <dbReference type="ARBA" id="ARBA00022801"/>
    </source>
</evidence>
<evidence type="ECO:0000313" key="19">
    <source>
        <dbReference type="Proteomes" id="UP000028058"/>
    </source>
</evidence>
<feature type="region of interest" description="Disordered" evidence="16">
    <location>
        <begin position="1"/>
        <end position="22"/>
    </location>
</feature>
<dbReference type="InterPro" id="IPR029016">
    <property type="entry name" value="GAF-like_dom_sf"/>
</dbReference>
<dbReference type="Pfam" id="PF13581">
    <property type="entry name" value="HATPase_c_2"/>
    <property type="match status" value="1"/>
</dbReference>
<keyword evidence="8" id="KW-0067">ATP-binding</keyword>